<keyword evidence="4" id="KW-0460">Magnesium</keyword>
<evidence type="ECO:0000256" key="6">
    <source>
        <dbReference type="ARBA" id="ARBA00052562"/>
    </source>
</evidence>
<dbReference type="EMBL" id="JBJUIK010000001">
    <property type="protein sequence ID" value="KAL3537136.1"/>
    <property type="molecule type" value="Genomic_DNA"/>
</dbReference>
<organism evidence="10 11">
    <name type="scientific">Cinchona calisaya</name>
    <dbReference type="NCBI Taxonomy" id="153742"/>
    <lineage>
        <taxon>Eukaryota</taxon>
        <taxon>Viridiplantae</taxon>
        <taxon>Streptophyta</taxon>
        <taxon>Embryophyta</taxon>
        <taxon>Tracheophyta</taxon>
        <taxon>Spermatophyta</taxon>
        <taxon>Magnoliopsida</taxon>
        <taxon>eudicotyledons</taxon>
        <taxon>Gunneridae</taxon>
        <taxon>Pentapetalae</taxon>
        <taxon>asterids</taxon>
        <taxon>lamiids</taxon>
        <taxon>Gentianales</taxon>
        <taxon>Rubiaceae</taxon>
        <taxon>Cinchonoideae</taxon>
        <taxon>Cinchoneae</taxon>
        <taxon>Cinchona</taxon>
    </lineage>
</organism>
<dbReference type="PANTHER" id="PTHR31225">
    <property type="entry name" value="OS04G0344100 PROTEIN-RELATED"/>
    <property type="match status" value="1"/>
</dbReference>
<name>A0ABD3B113_9GENT</name>
<evidence type="ECO:0000256" key="5">
    <source>
        <dbReference type="ARBA" id="ARBA00023239"/>
    </source>
</evidence>
<dbReference type="SUPFAM" id="SSF48239">
    <property type="entry name" value="Terpenoid cyclases/Protein prenyltransferases"/>
    <property type="match status" value="1"/>
</dbReference>
<dbReference type="GO" id="GO:0046872">
    <property type="term" value="F:metal ion binding"/>
    <property type="evidence" value="ECO:0007669"/>
    <property type="project" value="UniProtKB-KW"/>
</dbReference>
<dbReference type="InterPro" id="IPR050148">
    <property type="entry name" value="Terpene_synthase-like"/>
</dbReference>
<comment type="caution">
    <text evidence="10">The sequence shown here is derived from an EMBL/GenBank/DDBJ whole genome shotgun (WGS) entry which is preliminary data.</text>
</comment>
<evidence type="ECO:0000259" key="8">
    <source>
        <dbReference type="Pfam" id="PF01397"/>
    </source>
</evidence>
<feature type="domain" description="Terpene synthase metal-binding" evidence="9">
    <location>
        <begin position="261"/>
        <end position="497"/>
    </location>
</feature>
<evidence type="ECO:0000259" key="9">
    <source>
        <dbReference type="Pfam" id="PF03936"/>
    </source>
</evidence>
<dbReference type="InterPro" id="IPR034741">
    <property type="entry name" value="Terpene_cyclase-like_1_C"/>
</dbReference>
<dbReference type="PANTHER" id="PTHR31225:SF93">
    <property type="entry name" value="ALPHA-HUMULENE_(-)-(E)-BETA-CARYOPHYLLENE SYNTHASE"/>
    <property type="match status" value="1"/>
</dbReference>
<dbReference type="Gene3D" id="1.10.600.10">
    <property type="entry name" value="Farnesyl Diphosphate Synthase"/>
    <property type="match status" value="1"/>
</dbReference>
<sequence length="556" mass="64242">MASTEANVLLNNQNEILRTLADFPEDIWGNRFSTCTVDNQMYDMYAKEIEMLKEDVRGMLMAKEITTTEKLHLIDTTERLGISYHFDVEIEEQLEEIFNVQSKIEGHPQADDLFTAALHFRLMRQHGFNISCGIFDQFRDASGKFKESLATDIRGLLSLYQAAHVRTHSDIILEEALAFTSVRLKSGALENNPILAKQVKYALRQPLHKGIPRIEARHYIPIYEEDESNNNPLLLRLAKLDFNSLQMLHKQELAELLRWENDLEFVSQLPFSRARVVESYFFAVGMFFEPQYSVPRIILAKTTVLVTGIDDTYDVYGTLDEIKSYTDAIERWDTNEIDRLPSYMKSSYRALLGFGDDINKNFTRQGRSYAFEEYKEAWKQYAKSSYIESRWFVTRELPAFPDYLSNGLSTAVSCMLIRSTFAAMESATEDVFDWLSKNPKCSVASGKICRLINDVGSYESEKQRRATGIECYMKHYNVSEQEALEKFEEIAEDAWKDINEEFLKPSATMPREILMQFLNISRVVDVFYKQREDGFTNPRKVLEPSIIALLVDPVSV</sequence>
<comment type="cofactor">
    <cofactor evidence="1">
        <name>Mg(2+)</name>
        <dbReference type="ChEBI" id="CHEBI:18420"/>
    </cofactor>
</comment>
<comment type="pathway">
    <text evidence="2">Secondary metabolite biosynthesis; terpenoid biosynthesis.</text>
</comment>
<accession>A0ABD3B113</accession>
<dbReference type="GO" id="GO:0050551">
    <property type="term" value="F:myrcene synthase activity"/>
    <property type="evidence" value="ECO:0007669"/>
    <property type="project" value="UniProtKB-EC"/>
</dbReference>
<dbReference type="SFLD" id="SFLDG01019">
    <property type="entry name" value="Terpene_Cyclase_Like_1_C_Termi"/>
    <property type="match status" value="1"/>
</dbReference>
<proteinExistence type="predicted"/>
<dbReference type="InterPro" id="IPR005630">
    <property type="entry name" value="Terpene_synthase_metal-bd"/>
</dbReference>
<dbReference type="Pfam" id="PF03936">
    <property type="entry name" value="Terpene_synth_C"/>
    <property type="match status" value="1"/>
</dbReference>
<dbReference type="InterPro" id="IPR036965">
    <property type="entry name" value="Terpene_synth_N_sf"/>
</dbReference>
<feature type="domain" description="Terpene synthase N-terminal" evidence="8">
    <location>
        <begin position="27"/>
        <end position="203"/>
    </location>
</feature>
<gene>
    <name evidence="10" type="ORF">ACH5RR_000502</name>
</gene>
<keyword evidence="3" id="KW-0479">Metal-binding</keyword>
<dbReference type="CDD" id="cd00684">
    <property type="entry name" value="Terpene_cyclase_plant_C1"/>
    <property type="match status" value="1"/>
</dbReference>
<evidence type="ECO:0000256" key="2">
    <source>
        <dbReference type="ARBA" id="ARBA00004721"/>
    </source>
</evidence>
<dbReference type="InterPro" id="IPR001906">
    <property type="entry name" value="Terpene_synth_N"/>
</dbReference>
<reference evidence="10 11" key="1">
    <citation type="submission" date="2024-11" db="EMBL/GenBank/DDBJ databases">
        <title>A near-complete genome assembly of Cinchona calisaya.</title>
        <authorList>
            <person name="Lian D.C."/>
            <person name="Zhao X.W."/>
            <person name="Wei L."/>
        </authorList>
    </citation>
    <scope>NUCLEOTIDE SEQUENCE [LARGE SCALE GENOMIC DNA]</scope>
    <source>
        <tissue evidence="10">Nenye</tissue>
    </source>
</reference>
<dbReference type="InterPro" id="IPR008930">
    <property type="entry name" value="Terpenoid_cyclase/PrenylTrfase"/>
</dbReference>
<keyword evidence="5" id="KW-0456">Lyase</keyword>
<dbReference type="FunFam" id="1.10.600.10:FF:000007">
    <property type="entry name" value="Isoprene synthase, chloroplastic"/>
    <property type="match status" value="1"/>
</dbReference>
<evidence type="ECO:0000256" key="3">
    <source>
        <dbReference type="ARBA" id="ARBA00022723"/>
    </source>
</evidence>
<dbReference type="Pfam" id="PF01397">
    <property type="entry name" value="Terpene_synth"/>
    <property type="match status" value="1"/>
</dbReference>
<dbReference type="Proteomes" id="UP001630127">
    <property type="component" value="Unassembled WGS sequence"/>
</dbReference>
<evidence type="ECO:0000256" key="4">
    <source>
        <dbReference type="ARBA" id="ARBA00022842"/>
    </source>
</evidence>
<protein>
    <recommendedName>
        <fullName evidence="7">myrcene synthase</fullName>
        <ecNumber evidence="7">4.2.3.15</ecNumber>
    </recommendedName>
</protein>
<dbReference type="InterPro" id="IPR008949">
    <property type="entry name" value="Isoprenoid_synthase_dom_sf"/>
</dbReference>
<comment type="catalytic activity">
    <reaction evidence="6">
        <text>(2E)-geranyl diphosphate = beta-myrcene + diphosphate</text>
        <dbReference type="Rhea" id="RHEA:16965"/>
        <dbReference type="ChEBI" id="CHEBI:17221"/>
        <dbReference type="ChEBI" id="CHEBI:33019"/>
        <dbReference type="ChEBI" id="CHEBI:58057"/>
        <dbReference type="EC" id="4.2.3.15"/>
    </reaction>
    <physiologicalReaction direction="left-to-right" evidence="6">
        <dbReference type="Rhea" id="RHEA:16966"/>
    </physiologicalReaction>
</comment>
<dbReference type="SUPFAM" id="SSF48576">
    <property type="entry name" value="Terpenoid synthases"/>
    <property type="match status" value="1"/>
</dbReference>
<dbReference type="InterPro" id="IPR044814">
    <property type="entry name" value="Terpene_cyclase_plant_C1"/>
</dbReference>
<dbReference type="SFLD" id="SFLDS00005">
    <property type="entry name" value="Isoprenoid_Synthase_Type_I"/>
    <property type="match status" value="1"/>
</dbReference>
<dbReference type="EC" id="4.2.3.15" evidence="7"/>
<evidence type="ECO:0000313" key="10">
    <source>
        <dbReference type="EMBL" id="KAL3537136.1"/>
    </source>
</evidence>
<dbReference type="FunFam" id="1.50.10.130:FF:000001">
    <property type="entry name" value="Isoprene synthase, chloroplastic"/>
    <property type="match status" value="1"/>
</dbReference>
<evidence type="ECO:0000256" key="1">
    <source>
        <dbReference type="ARBA" id="ARBA00001946"/>
    </source>
</evidence>
<dbReference type="AlphaFoldDB" id="A0ABD3B113"/>
<dbReference type="GO" id="GO:0008299">
    <property type="term" value="P:isoprenoid biosynthetic process"/>
    <property type="evidence" value="ECO:0007669"/>
    <property type="project" value="UniProtKB-ARBA"/>
</dbReference>
<evidence type="ECO:0000313" key="11">
    <source>
        <dbReference type="Proteomes" id="UP001630127"/>
    </source>
</evidence>
<keyword evidence="11" id="KW-1185">Reference proteome</keyword>
<dbReference type="Gene3D" id="1.50.10.130">
    <property type="entry name" value="Terpene synthase, N-terminal domain"/>
    <property type="match status" value="1"/>
</dbReference>
<evidence type="ECO:0000256" key="7">
    <source>
        <dbReference type="ARBA" id="ARBA00066673"/>
    </source>
</evidence>